<dbReference type="OrthoDB" id="3361196at2759"/>
<name>A0A060S903_PYCCI</name>
<comment type="caution">
    <text evidence="2">The sequence shown here is derived from an EMBL/GenBank/DDBJ whole genome shotgun (WGS) entry which is preliminary data.</text>
</comment>
<proteinExistence type="predicted"/>
<evidence type="ECO:0000313" key="3">
    <source>
        <dbReference type="Proteomes" id="UP000029665"/>
    </source>
</evidence>
<dbReference type="STRING" id="5643.A0A060S903"/>
<protein>
    <submittedName>
        <fullName evidence="2">Uncharacterized protein</fullName>
    </submittedName>
</protein>
<dbReference type="Proteomes" id="UP000029665">
    <property type="component" value="Unassembled WGS sequence"/>
</dbReference>
<dbReference type="HOGENOM" id="CLU_1023560_0_0_1"/>
<evidence type="ECO:0000313" key="2">
    <source>
        <dbReference type="EMBL" id="CDO68759.1"/>
    </source>
</evidence>
<evidence type="ECO:0000256" key="1">
    <source>
        <dbReference type="SAM" id="Phobius"/>
    </source>
</evidence>
<gene>
    <name evidence="2" type="ORF">BN946_scf184989.g25</name>
</gene>
<sequence>MTFYAPITVFLAVLAYLSFTLNLSFALAKPLLLLPSEFSYLAHVHGSPAIPEITPRQDGQPVFPDQPPSCPICEQNYGSIDSCAQAAPVLANFSMVSTLRGELTEGNTDTDMAGAIQVIFNPGAFIDVIKCACADTFQSGEWYKKGRTIVFILKCRAMSAYPQCVDWYVHGFFAYGSCLILVRMHSFIQTNQTQFLNSSNLPGVVDGIRKICALESSLLGGVATADGEVTPTTSLNVPKATGTANGDILISASFLSVTFVVASIVFAGLLQV</sequence>
<reference evidence="2" key="1">
    <citation type="submission" date="2014-01" db="EMBL/GenBank/DDBJ databases">
        <title>The genome of the white-rot fungus Pycnoporus cinnabarinus: a basidiomycete model with a versatile arsenal for lignocellulosic biomass breakdown.</title>
        <authorList>
            <person name="Levasseur A."/>
            <person name="Lomascolo A."/>
            <person name="Ruiz-Duenas F.J."/>
            <person name="Uzan E."/>
            <person name="Piumi F."/>
            <person name="Kues U."/>
            <person name="Ram A.F.J."/>
            <person name="Murat C."/>
            <person name="Haon M."/>
            <person name="Benoit I."/>
            <person name="Arfi Y."/>
            <person name="Chevret D."/>
            <person name="Drula E."/>
            <person name="Kwon M.J."/>
            <person name="Gouret P."/>
            <person name="Lesage-Meessen L."/>
            <person name="Lombard V."/>
            <person name="Mariette J."/>
            <person name="Noirot C."/>
            <person name="Park J."/>
            <person name="Patyshakuliyeva A."/>
            <person name="Wieneger R.A.B."/>
            <person name="Wosten H.A.B."/>
            <person name="Martin F."/>
            <person name="Coutinho P.M."/>
            <person name="de Vries R."/>
            <person name="Martinez A.T."/>
            <person name="Klopp C."/>
            <person name="Pontarotti P."/>
            <person name="Henrissat B."/>
            <person name="Record E."/>
        </authorList>
    </citation>
    <scope>NUCLEOTIDE SEQUENCE [LARGE SCALE GENOMIC DNA]</scope>
    <source>
        <strain evidence="2">BRFM137</strain>
    </source>
</reference>
<dbReference type="AlphaFoldDB" id="A0A060S903"/>
<feature type="transmembrane region" description="Helical" evidence="1">
    <location>
        <begin position="248"/>
        <end position="270"/>
    </location>
</feature>
<accession>A0A060S903</accession>
<dbReference type="EMBL" id="CCBP010000025">
    <property type="protein sequence ID" value="CDO68759.1"/>
    <property type="molecule type" value="Genomic_DNA"/>
</dbReference>
<organism evidence="2 3">
    <name type="scientific">Pycnoporus cinnabarinus</name>
    <name type="common">Cinnabar-red polypore</name>
    <name type="synonym">Trametes cinnabarina</name>
    <dbReference type="NCBI Taxonomy" id="5643"/>
    <lineage>
        <taxon>Eukaryota</taxon>
        <taxon>Fungi</taxon>
        <taxon>Dikarya</taxon>
        <taxon>Basidiomycota</taxon>
        <taxon>Agaricomycotina</taxon>
        <taxon>Agaricomycetes</taxon>
        <taxon>Polyporales</taxon>
        <taxon>Polyporaceae</taxon>
        <taxon>Trametes</taxon>
    </lineage>
</organism>
<keyword evidence="3" id="KW-1185">Reference proteome</keyword>
<keyword evidence="1" id="KW-0472">Membrane</keyword>
<keyword evidence="1" id="KW-1133">Transmembrane helix</keyword>
<keyword evidence="1" id="KW-0812">Transmembrane</keyword>